<feature type="compositionally biased region" description="Low complexity" evidence="5">
    <location>
        <begin position="22"/>
        <end position="31"/>
    </location>
</feature>
<dbReference type="EMBL" id="JACGCM010001734">
    <property type="protein sequence ID" value="KAF6150531.1"/>
    <property type="molecule type" value="Genomic_DNA"/>
</dbReference>
<protein>
    <recommendedName>
        <fullName evidence="8">Pentatricopeptide repeat-containing protein</fullName>
    </recommendedName>
</protein>
<evidence type="ECO:0000256" key="4">
    <source>
        <dbReference type="SAM" id="Coils"/>
    </source>
</evidence>
<evidence type="ECO:0000313" key="6">
    <source>
        <dbReference type="EMBL" id="KAF6150531.1"/>
    </source>
</evidence>
<evidence type="ECO:0008006" key="8">
    <source>
        <dbReference type="Google" id="ProtNLM"/>
    </source>
</evidence>
<dbReference type="NCBIfam" id="TIGR00756">
    <property type="entry name" value="PPR"/>
    <property type="match status" value="4"/>
</dbReference>
<dbReference type="Proteomes" id="UP000541444">
    <property type="component" value="Unassembled WGS sequence"/>
</dbReference>
<keyword evidence="7" id="KW-1185">Reference proteome</keyword>
<dbReference type="PANTHER" id="PTHR47447">
    <property type="entry name" value="OS03G0856100 PROTEIN"/>
    <property type="match status" value="1"/>
</dbReference>
<gene>
    <name evidence="6" type="ORF">GIB67_030332</name>
</gene>
<dbReference type="Pfam" id="PF13041">
    <property type="entry name" value="PPR_2"/>
    <property type="match status" value="2"/>
</dbReference>
<dbReference type="Gene3D" id="1.25.40.10">
    <property type="entry name" value="Tetratricopeptide repeat domain"/>
    <property type="match status" value="3"/>
</dbReference>
<sequence length="1030" mass="115572">MRVLSSLLLPLNPTPSFPKPYSNSNNNNNNNKLSPAKTFSSSSSSSRSPLLMNVRRDHKKRLNYYGDLASKLAEEQKLDDFVMIAESVLIEDHSTFLASLDIKRVSAGLSKVIRGEGGGIESVVKVLRRIEKLGIRPSSLFDCSAREALAMECRRILKRGRMKEFVDLAETLAGLRFSVKELVEPMKLIKKCVHKRDPKMAVRYASILPNAHILYCSIIHEFGKKWNLESALIAFEMSKCKSVRPNMYVYRTMIDVCGHCGDPLKARYIYEAFPQKKKLSSEEGKLKQTTLQIKQKEAKLIKAIEAKALYEASVETNARVDNGVGETCDEITPEIVHINGVFVFSLNDAQIDGVSNSETKLIDAQIERVNNSIPDCNFGENQLLHDNCLNKYPSKNSTAMEVDACELSEDDYRSKVVAGDDVITELDFDSAGDGLKSSDDDFFYGPRVGPSGENASLLSKRVEQEVELLAQKDTPNTYVFNSLMNVNSHDLSYIFHVYKHMRNLGVTADMTSYNVLLKACCLAGRVDLAQDIYNDVRHRASTGKLDLDVITYSTIIKVFADARMWQMALKIKEDMILAGVSPNIVTWSSLISAYANAGLVEQAIRVFEEMLLAGCEPNSQCRNILLDACVEACQYDRAFRIFRAWKENPFPRSIAENSRGNDVTSLQSCDSDPHHISFTKMVPFIPTTATYNILLKACGTDYYRAKSLMDEMKINGLTPDQRSWSILIDICGGAGNVGGAITGLTTMRDAGIKPDVVAYTTAIKACVKNRSLKKAFSLFEEMKRHQLQPNLVTYNTLLRACSRYGSLHEVQQCLAIYQDMRKAGYNPNDYFLKELIEEWCEEVIQGHKKNQDILGLCDSRNNSNAEKTQSLLLEKVAAHLQKDSKKSLSIDIRALTKVEARIVVLAALRMIKESYTIGNHIKDDMVIILGITKEGTGIANQESDVQDAIIKLLRDELELDVVLIGPRLPLTNSYTGRLPDSNLDLENQGGNNKLITESMVRRPAVLRRLKITRKSLHQWLQKRIIITRRL</sequence>
<reference evidence="6 7" key="1">
    <citation type="journal article" date="2020" name="IScience">
        <title>Genome Sequencing of the Endangered Kingdonia uniflora (Circaeasteraceae, Ranunculales) Reveals Potential Mechanisms of Evolutionary Specialization.</title>
        <authorList>
            <person name="Sun Y."/>
            <person name="Deng T."/>
            <person name="Zhang A."/>
            <person name="Moore M.J."/>
            <person name="Landis J.B."/>
            <person name="Lin N."/>
            <person name="Zhang H."/>
            <person name="Zhang X."/>
            <person name="Huang J."/>
            <person name="Zhang X."/>
            <person name="Sun H."/>
            <person name="Wang H."/>
        </authorList>
    </citation>
    <scope>NUCLEOTIDE SEQUENCE [LARGE SCALE GENOMIC DNA]</scope>
    <source>
        <strain evidence="6">TB1705</strain>
        <tissue evidence="6">Leaf</tissue>
    </source>
</reference>
<keyword evidence="4" id="KW-0175">Coiled coil</keyword>
<dbReference type="PANTHER" id="PTHR47447:SF28">
    <property type="entry name" value="PENTACOTRIPEPTIDE-REPEAT REGION OF PRORP DOMAIN-CONTAINING PROTEIN"/>
    <property type="match status" value="1"/>
</dbReference>
<keyword evidence="2" id="KW-0677">Repeat</keyword>
<dbReference type="InterPro" id="IPR002885">
    <property type="entry name" value="PPR_rpt"/>
</dbReference>
<comment type="similarity">
    <text evidence="1">Belongs to the PPR family. P subfamily.</text>
</comment>
<evidence type="ECO:0000256" key="3">
    <source>
        <dbReference type="PROSITE-ProRule" id="PRU00708"/>
    </source>
</evidence>
<feature type="repeat" description="PPR" evidence="3">
    <location>
        <begin position="755"/>
        <end position="789"/>
    </location>
</feature>
<accession>A0A7J7M6K7</accession>
<evidence type="ECO:0000256" key="5">
    <source>
        <dbReference type="SAM" id="MobiDB-lite"/>
    </source>
</evidence>
<feature type="repeat" description="PPR" evidence="3">
    <location>
        <begin position="790"/>
        <end position="827"/>
    </location>
</feature>
<dbReference type="Pfam" id="PF01535">
    <property type="entry name" value="PPR"/>
    <property type="match status" value="1"/>
</dbReference>
<feature type="coiled-coil region" evidence="4">
    <location>
        <begin position="279"/>
        <end position="306"/>
    </location>
</feature>
<dbReference type="Pfam" id="PF13812">
    <property type="entry name" value="PPR_3"/>
    <property type="match status" value="1"/>
</dbReference>
<organism evidence="6 7">
    <name type="scientific">Kingdonia uniflora</name>
    <dbReference type="NCBI Taxonomy" id="39325"/>
    <lineage>
        <taxon>Eukaryota</taxon>
        <taxon>Viridiplantae</taxon>
        <taxon>Streptophyta</taxon>
        <taxon>Embryophyta</taxon>
        <taxon>Tracheophyta</taxon>
        <taxon>Spermatophyta</taxon>
        <taxon>Magnoliopsida</taxon>
        <taxon>Ranunculales</taxon>
        <taxon>Circaeasteraceae</taxon>
        <taxon>Kingdonia</taxon>
    </lineage>
</organism>
<feature type="repeat" description="PPR" evidence="3">
    <location>
        <begin position="509"/>
        <end position="539"/>
    </location>
</feature>
<feature type="repeat" description="PPR" evidence="3">
    <location>
        <begin position="720"/>
        <end position="754"/>
    </location>
</feature>
<feature type="repeat" description="PPR" evidence="3">
    <location>
        <begin position="583"/>
        <end position="617"/>
    </location>
</feature>
<comment type="caution">
    <text evidence="6">The sequence shown here is derived from an EMBL/GenBank/DDBJ whole genome shotgun (WGS) entry which is preliminary data.</text>
</comment>
<feature type="region of interest" description="Disordered" evidence="5">
    <location>
        <begin position="15"/>
        <end position="51"/>
    </location>
</feature>
<dbReference type="AlphaFoldDB" id="A0A7J7M6K7"/>
<feature type="repeat" description="PPR" evidence="3">
    <location>
        <begin position="548"/>
        <end position="582"/>
    </location>
</feature>
<evidence type="ECO:0000256" key="1">
    <source>
        <dbReference type="ARBA" id="ARBA00007626"/>
    </source>
</evidence>
<dbReference type="OrthoDB" id="185373at2759"/>
<evidence type="ECO:0000256" key="2">
    <source>
        <dbReference type="ARBA" id="ARBA00022737"/>
    </source>
</evidence>
<evidence type="ECO:0000313" key="7">
    <source>
        <dbReference type="Proteomes" id="UP000541444"/>
    </source>
</evidence>
<dbReference type="InterPro" id="IPR011990">
    <property type="entry name" value="TPR-like_helical_dom_sf"/>
</dbReference>
<dbReference type="PROSITE" id="PS51375">
    <property type="entry name" value="PPR"/>
    <property type="match status" value="6"/>
</dbReference>
<proteinExistence type="inferred from homology"/>
<name>A0A7J7M6K7_9MAGN</name>